<dbReference type="EMBL" id="AWWV01010570">
    <property type="protein sequence ID" value="OMO78369.1"/>
    <property type="molecule type" value="Genomic_DNA"/>
</dbReference>
<accession>A0A1R3I748</accession>
<sequence>MAKPSGFAPCEPYLALTGTDGD</sequence>
<dbReference type="Proteomes" id="UP000188268">
    <property type="component" value="Unassembled WGS sequence"/>
</dbReference>
<dbReference type="Gramene" id="OMO78369">
    <property type="protein sequence ID" value="OMO78369"/>
    <property type="gene ID" value="CCACVL1_14445"/>
</dbReference>
<organism evidence="2 3">
    <name type="scientific">Corchorus capsularis</name>
    <name type="common">Jute</name>
    <dbReference type="NCBI Taxonomy" id="210143"/>
    <lineage>
        <taxon>Eukaryota</taxon>
        <taxon>Viridiplantae</taxon>
        <taxon>Streptophyta</taxon>
        <taxon>Embryophyta</taxon>
        <taxon>Tracheophyta</taxon>
        <taxon>Spermatophyta</taxon>
        <taxon>Magnoliopsida</taxon>
        <taxon>eudicotyledons</taxon>
        <taxon>Gunneridae</taxon>
        <taxon>Pentapetalae</taxon>
        <taxon>rosids</taxon>
        <taxon>malvids</taxon>
        <taxon>Malvales</taxon>
        <taxon>Malvaceae</taxon>
        <taxon>Grewioideae</taxon>
        <taxon>Apeibeae</taxon>
        <taxon>Corchorus</taxon>
    </lineage>
</organism>
<evidence type="ECO:0000256" key="1">
    <source>
        <dbReference type="SAM" id="MobiDB-lite"/>
    </source>
</evidence>
<keyword evidence="3" id="KW-1185">Reference proteome</keyword>
<gene>
    <name evidence="2" type="ORF">CCACVL1_14445</name>
</gene>
<protein>
    <submittedName>
        <fullName evidence="2">Uncharacterized protein</fullName>
    </submittedName>
</protein>
<reference evidence="2 3" key="1">
    <citation type="submission" date="2013-09" db="EMBL/GenBank/DDBJ databases">
        <title>Corchorus capsularis genome sequencing.</title>
        <authorList>
            <person name="Alam M."/>
            <person name="Haque M.S."/>
            <person name="Islam M.S."/>
            <person name="Emdad E.M."/>
            <person name="Islam M.M."/>
            <person name="Ahmed B."/>
            <person name="Halim A."/>
            <person name="Hossen Q.M.M."/>
            <person name="Hossain M.Z."/>
            <person name="Ahmed R."/>
            <person name="Khan M.M."/>
            <person name="Islam R."/>
            <person name="Rashid M.M."/>
            <person name="Khan S.A."/>
            <person name="Rahman M.S."/>
            <person name="Alam M."/>
        </authorList>
    </citation>
    <scope>NUCLEOTIDE SEQUENCE [LARGE SCALE GENOMIC DNA]</scope>
    <source>
        <strain evidence="3">cv. CVL-1</strain>
        <tissue evidence="2">Whole seedling</tissue>
    </source>
</reference>
<proteinExistence type="predicted"/>
<comment type="caution">
    <text evidence="2">The sequence shown here is derived from an EMBL/GenBank/DDBJ whole genome shotgun (WGS) entry which is preliminary data.</text>
</comment>
<evidence type="ECO:0000313" key="2">
    <source>
        <dbReference type="EMBL" id="OMO78369.1"/>
    </source>
</evidence>
<name>A0A1R3I748_COCAP</name>
<evidence type="ECO:0000313" key="3">
    <source>
        <dbReference type="Proteomes" id="UP000188268"/>
    </source>
</evidence>
<feature type="region of interest" description="Disordered" evidence="1">
    <location>
        <begin position="1"/>
        <end position="22"/>
    </location>
</feature>
<dbReference type="AlphaFoldDB" id="A0A1R3I748"/>